<reference evidence="4" key="1">
    <citation type="submission" date="2023-07" db="EMBL/GenBank/DDBJ databases">
        <authorList>
            <person name="Deng Y."/>
            <person name="Zhang Y.-Q."/>
        </authorList>
    </citation>
    <scope>NUCLEOTIDE SEQUENCE [LARGE SCALE GENOMIC DNA]</scope>
    <source>
        <strain evidence="4">CPCC 205710</strain>
    </source>
</reference>
<dbReference type="InterPro" id="IPR006680">
    <property type="entry name" value="Amidohydro-rel"/>
</dbReference>
<organism evidence="3 4">
    <name type="scientific">Mycobacterium deserti</name>
    <dbReference type="NCBI Taxonomy" id="2978347"/>
    <lineage>
        <taxon>Bacteria</taxon>
        <taxon>Bacillati</taxon>
        <taxon>Actinomycetota</taxon>
        <taxon>Actinomycetes</taxon>
        <taxon>Mycobacteriales</taxon>
        <taxon>Mycobacteriaceae</taxon>
        <taxon>Mycobacterium</taxon>
    </lineage>
</organism>
<name>A0ABT2M432_9MYCO</name>
<dbReference type="PANTHER" id="PTHR21240:SF28">
    <property type="entry name" value="ISO-OROTATE DECARBOXYLASE (EUROFUNG)"/>
    <property type="match status" value="1"/>
</dbReference>
<sequence length="340" mass="37460">MDKVRASRNDGPVIDIHCHRECAPVAEFMTEPARAAGKVALGHGNPTTQAVNRRQLEAIRPKMDLLDVRLADMDAMGVDVQAVAVAVYQYYYWADPELGAKVARMINEEFVESTSRYPGRFLPLGTVPLQDTDAAVGELRYLAEELGMRGIEIGTHVEGEEISSARLEPFWAEVERLGLVAVVHTQGATHPQRMQDHNFVNIVGHAFEATLATAHLIFDGVVERHPDLKVVVVHGGGYLPAYAARLDHGWRAREDVREGVPDLPTTYLRKFYFDTMVFEPGQLQYLVDTYGADHVLLGTDYPYDMGDDDPLALLGATTGLKQDQIDLVAGGNAARLLGLT</sequence>
<dbReference type="Gene3D" id="3.20.20.140">
    <property type="entry name" value="Metal-dependent hydrolases"/>
    <property type="match status" value="1"/>
</dbReference>
<dbReference type="Pfam" id="PF04909">
    <property type="entry name" value="Amidohydro_2"/>
    <property type="match status" value="1"/>
</dbReference>
<proteinExistence type="predicted"/>
<evidence type="ECO:0000259" key="2">
    <source>
        <dbReference type="Pfam" id="PF04909"/>
    </source>
</evidence>
<dbReference type="SUPFAM" id="SSF51556">
    <property type="entry name" value="Metallo-dependent hydrolases"/>
    <property type="match status" value="1"/>
</dbReference>
<gene>
    <name evidence="3" type="ORF">N4S67_01130</name>
</gene>
<dbReference type="RefSeq" id="WP_260991097.1">
    <property type="nucleotide sequence ID" value="NZ_JAODWD010000001.1"/>
</dbReference>
<protein>
    <submittedName>
        <fullName evidence="3">Amidohydrolase</fullName>
    </submittedName>
</protein>
<dbReference type="PANTHER" id="PTHR21240">
    <property type="entry name" value="2-AMINO-3-CARBOXYLMUCONATE-6-SEMIALDEHYDE DECARBOXYLASE"/>
    <property type="match status" value="1"/>
</dbReference>
<accession>A0ABT2M432</accession>
<dbReference type="Proteomes" id="UP001206639">
    <property type="component" value="Unassembled WGS sequence"/>
</dbReference>
<keyword evidence="4" id="KW-1185">Reference proteome</keyword>
<dbReference type="InterPro" id="IPR032465">
    <property type="entry name" value="ACMSD"/>
</dbReference>
<comment type="caution">
    <text evidence="3">The sequence shown here is derived from an EMBL/GenBank/DDBJ whole genome shotgun (WGS) entry which is preliminary data.</text>
</comment>
<dbReference type="InterPro" id="IPR032466">
    <property type="entry name" value="Metal_Hydrolase"/>
</dbReference>
<dbReference type="EMBL" id="JAODWD010000001">
    <property type="protein sequence ID" value="MCT7657019.1"/>
    <property type="molecule type" value="Genomic_DNA"/>
</dbReference>
<keyword evidence="1" id="KW-0456">Lyase</keyword>
<evidence type="ECO:0000256" key="1">
    <source>
        <dbReference type="ARBA" id="ARBA00023239"/>
    </source>
</evidence>
<evidence type="ECO:0000313" key="3">
    <source>
        <dbReference type="EMBL" id="MCT7657019.1"/>
    </source>
</evidence>
<feature type="domain" description="Amidohydrolase-related" evidence="2">
    <location>
        <begin position="14"/>
        <end position="339"/>
    </location>
</feature>
<evidence type="ECO:0000313" key="4">
    <source>
        <dbReference type="Proteomes" id="UP001206639"/>
    </source>
</evidence>